<sequence>MDIKLIGLAIFLAKFYSLQAAKPDGKYSFGLFDLDGDGVISADDINELTECTSQRTELFRQSFTSTRDRDMRGDNRIRMIFLHQAAGSSLHSSEKNTQGEIATPEHSNMINNN</sequence>
<feature type="region of interest" description="Disordered" evidence="2">
    <location>
        <begin position="88"/>
        <end position="113"/>
    </location>
</feature>
<evidence type="ECO:0000256" key="1">
    <source>
        <dbReference type="ARBA" id="ARBA00022837"/>
    </source>
</evidence>
<feature type="signal peptide" evidence="3">
    <location>
        <begin position="1"/>
        <end position="20"/>
    </location>
</feature>
<dbReference type="Proteomes" id="UP000291343">
    <property type="component" value="Unassembled WGS sequence"/>
</dbReference>
<keyword evidence="3" id="KW-0732">Signal</keyword>
<name>A0A482XIR2_LAOST</name>
<evidence type="ECO:0000313" key="6">
    <source>
        <dbReference type="Proteomes" id="UP000291343"/>
    </source>
</evidence>
<reference evidence="5 6" key="1">
    <citation type="journal article" date="2017" name="Gigascience">
        <title>Genome sequence of the small brown planthopper, Laodelphax striatellus.</title>
        <authorList>
            <person name="Zhu J."/>
            <person name="Jiang F."/>
            <person name="Wang X."/>
            <person name="Yang P."/>
            <person name="Bao Y."/>
            <person name="Zhao W."/>
            <person name="Wang W."/>
            <person name="Lu H."/>
            <person name="Wang Q."/>
            <person name="Cui N."/>
            <person name="Li J."/>
            <person name="Chen X."/>
            <person name="Luo L."/>
            <person name="Yu J."/>
            <person name="Kang L."/>
            <person name="Cui F."/>
        </authorList>
    </citation>
    <scope>NUCLEOTIDE SEQUENCE [LARGE SCALE GENOMIC DNA]</scope>
    <source>
        <strain evidence="5">Lst14</strain>
    </source>
</reference>
<dbReference type="InterPro" id="IPR011992">
    <property type="entry name" value="EF-hand-dom_pair"/>
</dbReference>
<accession>A0A482XIR2</accession>
<protein>
    <recommendedName>
        <fullName evidence="4">EF-hand domain-containing protein</fullName>
    </recommendedName>
</protein>
<dbReference type="InterPro" id="IPR018247">
    <property type="entry name" value="EF_Hand_1_Ca_BS"/>
</dbReference>
<comment type="caution">
    <text evidence="5">The sequence shown here is derived from an EMBL/GenBank/DDBJ whole genome shotgun (WGS) entry which is preliminary data.</text>
</comment>
<dbReference type="InterPro" id="IPR002048">
    <property type="entry name" value="EF_hand_dom"/>
</dbReference>
<evidence type="ECO:0000256" key="3">
    <source>
        <dbReference type="SAM" id="SignalP"/>
    </source>
</evidence>
<proteinExistence type="predicted"/>
<keyword evidence="6" id="KW-1185">Reference proteome</keyword>
<dbReference type="GO" id="GO:0005509">
    <property type="term" value="F:calcium ion binding"/>
    <property type="evidence" value="ECO:0007669"/>
    <property type="project" value="InterPro"/>
</dbReference>
<feature type="chain" id="PRO_5019786310" description="EF-hand domain-containing protein" evidence="3">
    <location>
        <begin position="21"/>
        <end position="113"/>
    </location>
</feature>
<keyword evidence="1" id="KW-0106">Calcium</keyword>
<dbReference type="InParanoid" id="A0A482XIR2"/>
<dbReference type="Gene3D" id="1.10.238.10">
    <property type="entry name" value="EF-hand"/>
    <property type="match status" value="1"/>
</dbReference>
<dbReference type="AlphaFoldDB" id="A0A482XIR2"/>
<dbReference type="PROSITE" id="PS50222">
    <property type="entry name" value="EF_HAND_2"/>
    <property type="match status" value="1"/>
</dbReference>
<gene>
    <name evidence="5" type="ORF">LSTR_LSTR002853</name>
</gene>
<evidence type="ECO:0000256" key="2">
    <source>
        <dbReference type="SAM" id="MobiDB-lite"/>
    </source>
</evidence>
<evidence type="ECO:0000259" key="4">
    <source>
        <dbReference type="PROSITE" id="PS50222"/>
    </source>
</evidence>
<feature type="domain" description="EF-hand" evidence="4">
    <location>
        <begin position="20"/>
        <end position="55"/>
    </location>
</feature>
<dbReference type="SUPFAM" id="SSF47473">
    <property type="entry name" value="EF-hand"/>
    <property type="match status" value="1"/>
</dbReference>
<evidence type="ECO:0000313" key="5">
    <source>
        <dbReference type="EMBL" id="RZF45410.1"/>
    </source>
</evidence>
<dbReference type="EMBL" id="QKKF02009244">
    <property type="protein sequence ID" value="RZF45410.1"/>
    <property type="molecule type" value="Genomic_DNA"/>
</dbReference>
<dbReference type="PROSITE" id="PS00018">
    <property type="entry name" value="EF_HAND_1"/>
    <property type="match status" value="1"/>
</dbReference>
<organism evidence="5 6">
    <name type="scientific">Laodelphax striatellus</name>
    <name type="common">Small brown planthopper</name>
    <name type="synonym">Delphax striatella</name>
    <dbReference type="NCBI Taxonomy" id="195883"/>
    <lineage>
        <taxon>Eukaryota</taxon>
        <taxon>Metazoa</taxon>
        <taxon>Ecdysozoa</taxon>
        <taxon>Arthropoda</taxon>
        <taxon>Hexapoda</taxon>
        <taxon>Insecta</taxon>
        <taxon>Pterygota</taxon>
        <taxon>Neoptera</taxon>
        <taxon>Paraneoptera</taxon>
        <taxon>Hemiptera</taxon>
        <taxon>Auchenorrhyncha</taxon>
        <taxon>Fulgoroidea</taxon>
        <taxon>Delphacidae</taxon>
        <taxon>Criomorphinae</taxon>
        <taxon>Laodelphax</taxon>
    </lineage>
</organism>